<dbReference type="PROSITE" id="PS51007">
    <property type="entry name" value="CYTC"/>
    <property type="match status" value="1"/>
</dbReference>
<proteinExistence type="predicted"/>
<feature type="signal peptide" evidence="7">
    <location>
        <begin position="1"/>
        <end position="20"/>
    </location>
</feature>
<gene>
    <name evidence="9" type="primary">cccB</name>
    <name evidence="9" type="ORF">GCM10008935_17520</name>
</gene>
<evidence type="ECO:0000256" key="1">
    <source>
        <dbReference type="ARBA" id="ARBA00022448"/>
    </source>
</evidence>
<dbReference type="EMBL" id="BAAACZ010000012">
    <property type="protein sequence ID" value="GAA0462486.1"/>
    <property type="molecule type" value="Genomic_DNA"/>
</dbReference>
<dbReference type="PANTHER" id="PTHR37823:SF4">
    <property type="entry name" value="MENAQUINOL-CYTOCHROME C REDUCTASE CYTOCHROME B_C SUBUNIT"/>
    <property type="match status" value="1"/>
</dbReference>
<sequence length="109" mass="10968">MKKTLLAGIFGLMMVIAACGNGGEGTEGNGAEPEANGTAAGEELYQQNCAQCHGGDLSGGGAPGLQDAGADYDQDEVVSIILEGYGSMAPVQGVDEGEAEDIAEFVVEQ</sequence>
<dbReference type="SUPFAM" id="SSF46626">
    <property type="entry name" value="Cytochrome c"/>
    <property type="match status" value="1"/>
</dbReference>
<dbReference type="InterPro" id="IPR036909">
    <property type="entry name" value="Cyt_c-like_dom_sf"/>
</dbReference>
<dbReference type="PANTHER" id="PTHR37823">
    <property type="entry name" value="CYTOCHROME C-553-LIKE"/>
    <property type="match status" value="1"/>
</dbReference>
<keyword evidence="2 6" id="KW-0349">Heme</keyword>
<evidence type="ECO:0000256" key="3">
    <source>
        <dbReference type="ARBA" id="ARBA00022723"/>
    </source>
</evidence>
<evidence type="ECO:0000256" key="7">
    <source>
        <dbReference type="SAM" id="SignalP"/>
    </source>
</evidence>
<evidence type="ECO:0000313" key="9">
    <source>
        <dbReference type="EMBL" id="GAA0462486.1"/>
    </source>
</evidence>
<dbReference type="RefSeq" id="WP_343783200.1">
    <property type="nucleotide sequence ID" value="NZ_BAAACZ010000012.1"/>
</dbReference>
<keyword evidence="4" id="KW-0249">Electron transport</keyword>
<keyword evidence="10" id="KW-1185">Reference proteome</keyword>
<keyword evidence="1" id="KW-0813">Transport</keyword>
<dbReference type="Proteomes" id="UP001500740">
    <property type="component" value="Unassembled WGS sequence"/>
</dbReference>
<keyword evidence="3 6" id="KW-0479">Metal-binding</keyword>
<protein>
    <submittedName>
        <fullName evidence="9">Cytochrome c-551</fullName>
    </submittedName>
</protein>
<evidence type="ECO:0000256" key="6">
    <source>
        <dbReference type="PROSITE-ProRule" id="PRU00433"/>
    </source>
</evidence>
<dbReference type="Gene3D" id="1.10.760.10">
    <property type="entry name" value="Cytochrome c-like domain"/>
    <property type="match status" value="1"/>
</dbReference>
<evidence type="ECO:0000259" key="8">
    <source>
        <dbReference type="PROSITE" id="PS51007"/>
    </source>
</evidence>
<evidence type="ECO:0000256" key="5">
    <source>
        <dbReference type="ARBA" id="ARBA00023004"/>
    </source>
</evidence>
<dbReference type="InterPro" id="IPR009056">
    <property type="entry name" value="Cyt_c-like_dom"/>
</dbReference>
<dbReference type="PROSITE" id="PS51257">
    <property type="entry name" value="PROKAR_LIPOPROTEIN"/>
    <property type="match status" value="1"/>
</dbReference>
<dbReference type="InterPro" id="IPR012218">
    <property type="entry name" value="Cyt_c_BACSU-c550-type"/>
</dbReference>
<dbReference type="InterPro" id="IPR051811">
    <property type="entry name" value="Cytochrome_c550/c551-like"/>
</dbReference>
<accession>A0ABP3JRX0</accession>
<name>A0ABP3JRX0_9BACI</name>
<dbReference type="PIRSF" id="PIRSF000025">
    <property type="entry name" value="Cytc_Bsub_c550"/>
    <property type="match status" value="1"/>
</dbReference>
<feature type="chain" id="PRO_5047048935" evidence="7">
    <location>
        <begin position="21"/>
        <end position="109"/>
    </location>
</feature>
<evidence type="ECO:0000256" key="2">
    <source>
        <dbReference type="ARBA" id="ARBA00022617"/>
    </source>
</evidence>
<evidence type="ECO:0000256" key="4">
    <source>
        <dbReference type="ARBA" id="ARBA00022982"/>
    </source>
</evidence>
<reference evidence="10" key="1">
    <citation type="journal article" date="2019" name="Int. J. Syst. Evol. Microbiol.">
        <title>The Global Catalogue of Microorganisms (GCM) 10K type strain sequencing project: providing services to taxonomists for standard genome sequencing and annotation.</title>
        <authorList>
            <consortium name="The Broad Institute Genomics Platform"/>
            <consortium name="The Broad Institute Genome Sequencing Center for Infectious Disease"/>
            <person name="Wu L."/>
            <person name="Ma J."/>
        </authorList>
    </citation>
    <scope>NUCLEOTIDE SEQUENCE [LARGE SCALE GENOMIC DNA]</scope>
    <source>
        <strain evidence="10">JCM 14193</strain>
    </source>
</reference>
<keyword evidence="7" id="KW-0732">Signal</keyword>
<organism evidence="9 10">
    <name type="scientific">Alkalibacillus silvisoli</name>
    <dbReference type="NCBI Taxonomy" id="392823"/>
    <lineage>
        <taxon>Bacteria</taxon>
        <taxon>Bacillati</taxon>
        <taxon>Bacillota</taxon>
        <taxon>Bacilli</taxon>
        <taxon>Bacillales</taxon>
        <taxon>Bacillaceae</taxon>
        <taxon>Alkalibacillus</taxon>
    </lineage>
</organism>
<evidence type="ECO:0000313" key="10">
    <source>
        <dbReference type="Proteomes" id="UP001500740"/>
    </source>
</evidence>
<feature type="domain" description="Cytochrome c" evidence="8">
    <location>
        <begin position="36"/>
        <end position="109"/>
    </location>
</feature>
<keyword evidence="5 6" id="KW-0408">Iron</keyword>
<comment type="caution">
    <text evidence="9">The sequence shown here is derived from an EMBL/GenBank/DDBJ whole genome shotgun (WGS) entry which is preliminary data.</text>
</comment>
<dbReference type="Pfam" id="PF13442">
    <property type="entry name" value="Cytochrome_CBB3"/>
    <property type="match status" value="1"/>
</dbReference>